<keyword evidence="2" id="KW-1185">Reference proteome</keyword>
<proteinExistence type="predicted"/>
<sequence length="48" mass="5750">MRSFYPGIRHFFIPMVLFKGHSNVVIHADQKNKPYFVPRKSIDFKMHS</sequence>
<dbReference type="AlphaFoldDB" id="A0A7J8LPI4"/>
<gene>
    <name evidence="1" type="ORF">Golob_013449</name>
</gene>
<dbReference type="EMBL" id="JABEZX010000004">
    <property type="protein sequence ID" value="MBA0554339.1"/>
    <property type="molecule type" value="Genomic_DNA"/>
</dbReference>
<comment type="caution">
    <text evidence="1">The sequence shown here is derived from an EMBL/GenBank/DDBJ whole genome shotgun (WGS) entry which is preliminary data.</text>
</comment>
<protein>
    <submittedName>
        <fullName evidence="1">Uncharacterized protein</fullName>
    </submittedName>
</protein>
<evidence type="ECO:0000313" key="2">
    <source>
        <dbReference type="Proteomes" id="UP000593572"/>
    </source>
</evidence>
<name>A0A7J8LPI4_9ROSI</name>
<organism evidence="1 2">
    <name type="scientific">Gossypium lobatum</name>
    <dbReference type="NCBI Taxonomy" id="34289"/>
    <lineage>
        <taxon>Eukaryota</taxon>
        <taxon>Viridiplantae</taxon>
        <taxon>Streptophyta</taxon>
        <taxon>Embryophyta</taxon>
        <taxon>Tracheophyta</taxon>
        <taxon>Spermatophyta</taxon>
        <taxon>Magnoliopsida</taxon>
        <taxon>eudicotyledons</taxon>
        <taxon>Gunneridae</taxon>
        <taxon>Pentapetalae</taxon>
        <taxon>rosids</taxon>
        <taxon>malvids</taxon>
        <taxon>Malvales</taxon>
        <taxon>Malvaceae</taxon>
        <taxon>Malvoideae</taxon>
        <taxon>Gossypium</taxon>
    </lineage>
</organism>
<dbReference type="Proteomes" id="UP000593572">
    <property type="component" value="Unassembled WGS sequence"/>
</dbReference>
<reference evidence="1 2" key="1">
    <citation type="journal article" date="2019" name="Genome Biol. Evol.">
        <title>Insights into the evolution of the New World diploid cottons (Gossypium, subgenus Houzingenia) based on genome sequencing.</title>
        <authorList>
            <person name="Grover C.E."/>
            <person name="Arick M.A. 2nd"/>
            <person name="Thrash A."/>
            <person name="Conover J.L."/>
            <person name="Sanders W.S."/>
            <person name="Peterson D.G."/>
            <person name="Frelichowski J.E."/>
            <person name="Scheffler J.A."/>
            <person name="Scheffler B.E."/>
            <person name="Wendel J.F."/>
        </authorList>
    </citation>
    <scope>NUCLEOTIDE SEQUENCE [LARGE SCALE GENOMIC DNA]</scope>
    <source>
        <strain evidence="1">157</strain>
        <tissue evidence="1">Leaf</tissue>
    </source>
</reference>
<evidence type="ECO:0000313" key="1">
    <source>
        <dbReference type="EMBL" id="MBA0554339.1"/>
    </source>
</evidence>
<accession>A0A7J8LPI4</accession>